<accession>A0A7X0UB27</accession>
<gene>
    <name evidence="1" type="ORF">HNP48_004618</name>
</gene>
<organism evidence="1 2">
    <name type="scientific">Acidovorax soli</name>
    <dbReference type="NCBI Taxonomy" id="592050"/>
    <lineage>
        <taxon>Bacteria</taxon>
        <taxon>Pseudomonadati</taxon>
        <taxon>Pseudomonadota</taxon>
        <taxon>Betaproteobacteria</taxon>
        <taxon>Burkholderiales</taxon>
        <taxon>Comamonadaceae</taxon>
        <taxon>Acidovorax</taxon>
    </lineage>
</organism>
<sequence>MTPEHQGPPGAEPPAVGTGYATAQLARALSRAQRETDPSAQLQAQGHVERWTAALLGQVAGTLQPGERTPVKDMPAWATPEVVRGGFVTGAVLSGGPLQPHEHGLLKALGMQPATDAGAREALNAWFLTEPGQARLGQWLQSGCYAVDVPEEGALLAVAQLLRQGHGDAARQVVDALAPYFSRLRFFPRPVATVPPAQGRRVHLQDAGTTVRQLQDTPANPRVDRQKESVTVWTPLYDEVVALFLDTVVGDPPRARRQADGGWQRTPAGGFVIDGGWPAEHYPEGWEVRAHALLQRFEQLQQQHTLCSRPHRSKTSLGLLLVLLAQRLRTPERFSRREAGRVRLVLARYVATHGVPASESCQRQRALQWGHANAPSHRQIARQVAARLRAHPADEGLEDTDGVLLPVQPEETWASGLPEGTLVSASVRRKVQRCLAATLQELVRLGVVTSAEVLATLLPQITARLRSEGMVDEACGRLYAAIYAAFRQRRSLLLLNLARQVQLEELPWLAALDRHSRRKADAPGATDPAALQVLREVVVLSLTAFPFAILPNKLVRELDALARTAGLGDMPLTEEVAAEIFMGRFSAKYASAALQAWRVVQGTIYARYYGIELDAELVTSSWLGRLKTGKVQRPSLEEQFSDLCTRRAGAAPGKGFSVARNGTIIEQQQVLTTHNLAVLVGQLGLQQPMAAHLMPMAQECFAWALQRLQVRVHASDWHSRLVHTKNAAYAWRQMVFFLAMLEPLGRKGEAVEDFLRWAHEQLAAQPQAFAVRLRPALVGLAQAASGPVREDGRVFLGWAQGAHWLG</sequence>
<evidence type="ECO:0000313" key="1">
    <source>
        <dbReference type="EMBL" id="MBB6561916.1"/>
    </source>
</evidence>
<name>A0A7X0UB27_9BURK</name>
<dbReference type="Proteomes" id="UP000575083">
    <property type="component" value="Unassembled WGS sequence"/>
</dbReference>
<proteinExistence type="predicted"/>
<dbReference type="RefSeq" id="WP_184861432.1">
    <property type="nucleotide sequence ID" value="NZ_JACHLK010000010.1"/>
</dbReference>
<dbReference type="AlphaFoldDB" id="A0A7X0UB27"/>
<comment type="caution">
    <text evidence="1">The sequence shown here is derived from an EMBL/GenBank/DDBJ whole genome shotgun (WGS) entry which is preliminary data.</text>
</comment>
<evidence type="ECO:0000313" key="2">
    <source>
        <dbReference type="Proteomes" id="UP000575083"/>
    </source>
</evidence>
<dbReference type="EMBL" id="JACHLK010000010">
    <property type="protein sequence ID" value="MBB6561916.1"/>
    <property type="molecule type" value="Genomic_DNA"/>
</dbReference>
<keyword evidence="2" id="KW-1185">Reference proteome</keyword>
<protein>
    <submittedName>
        <fullName evidence="1">Uncharacterized protein</fullName>
    </submittedName>
</protein>
<reference evidence="1 2" key="1">
    <citation type="submission" date="2020-08" db="EMBL/GenBank/DDBJ databases">
        <title>Functional genomics of gut bacteria from endangered species of beetles.</title>
        <authorList>
            <person name="Carlos-Shanley C."/>
        </authorList>
    </citation>
    <scope>NUCLEOTIDE SEQUENCE [LARGE SCALE GENOMIC DNA]</scope>
    <source>
        <strain evidence="1 2">S00198</strain>
    </source>
</reference>